<organism evidence="5 6">
    <name type="scientific">Artemisia annua</name>
    <name type="common">Sweet wormwood</name>
    <dbReference type="NCBI Taxonomy" id="35608"/>
    <lineage>
        <taxon>Eukaryota</taxon>
        <taxon>Viridiplantae</taxon>
        <taxon>Streptophyta</taxon>
        <taxon>Embryophyta</taxon>
        <taxon>Tracheophyta</taxon>
        <taxon>Spermatophyta</taxon>
        <taxon>Magnoliopsida</taxon>
        <taxon>eudicotyledons</taxon>
        <taxon>Gunneridae</taxon>
        <taxon>Pentapetalae</taxon>
        <taxon>asterids</taxon>
        <taxon>campanulids</taxon>
        <taxon>Asterales</taxon>
        <taxon>Asteraceae</taxon>
        <taxon>Asteroideae</taxon>
        <taxon>Anthemideae</taxon>
        <taxon>Artemisiinae</taxon>
        <taxon>Artemisia</taxon>
    </lineage>
</organism>
<dbReference type="InterPro" id="IPR005139">
    <property type="entry name" value="PCRF"/>
</dbReference>
<feature type="transmembrane region" description="Helical" evidence="3">
    <location>
        <begin position="20"/>
        <end position="44"/>
    </location>
</feature>
<dbReference type="GO" id="GO:0016787">
    <property type="term" value="F:hydrolase activity"/>
    <property type="evidence" value="ECO:0007669"/>
    <property type="project" value="UniProtKB-KW"/>
</dbReference>
<dbReference type="Pfam" id="PF12146">
    <property type="entry name" value="Hydrolase_4"/>
    <property type="match status" value="1"/>
</dbReference>
<gene>
    <name evidence="5" type="ORF">CTI12_AA513380</name>
</gene>
<evidence type="ECO:0000313" key="5">
    <source>
        <dbReference type="EMBL" id="PWA45912.1"/>
    </source>
</evidence>
<reference evidence="5 6" key="1">
    <citation type="journal article" date="2018" name="Mol. Plant">
        <title>The genome of Artemisia annua provides insight into the evolution of Asteraceae family and artemisinin biosynthesis.</title>
        <authorList>
            <person name="Shen Q."/>
            <person name="Zhang L."/>
            <person name="Liao Z."/>
            <person name="Wang S."/>
            <person name="Yan T."/>
            <person name="Shi P."/>
            <person name="Liu M."/>
            <person name="Fu X."/>
            <person name="Pan Q."/>
            <person name="Wang Y."/>
            <person name="Lv Z."/>
            <person name="Lu X."/>
            <person name="Zhang F."/>
            <person name="Jiang W."/>
            <person name="Ma Y."/>
            <person name="Chen M."/>
            <person name="Hao X."/>
            <person name="Li L."/>
            <person name="Tang Y."/>
            <person name="Lv G."/>
            <person name="Zhou Y."/>
            <person name="Sun X."/>
            <person name="Brodelius P.E."/>
            <person name="Rose J.K.C."/>
            <person name="Tang K."/>
        </authorList>
    </citation>
    <scope>NUCLEOTIDE SEQUENCE [LARGE SCALE GENOMIC DNA]</scope>
    <source>
        <strain evidence="6">cv. Huhao1</strain>
        <tissue evidence="5">Leaf</tissue>
    </source>
</reference>
<dbReference type="SUPFAM" id="SSF75620">
    <property type="entry name" value="Release factor"/>
    <property type="match status" value="1"/>
</dbReference>
<sequence length="699" mass="77084">MKGDGAGEIMLTSGASGRVTALFSVQVLKSFVMLVNAFILLLFFPFRGRKNEKVVRVPSGIVTWKSSVNAGVGVVDHEVALRRALAIRKVTDGGEVSRREYSLFVTPRGETMFTQSWTPKKVKTRALVVLLHGLNEHRYDEFAKQLNEHGYKVYGMDWVGHGGSDGLHAYVNSLDDAVTDAKAFIRHVLTENSGLPCFCFGHSTGGAIILKAALDPKIEKSVAGVVLTSPAVGVQPSHPIFLILAPVLSLLLPKFQLSAANKKGTPVSRDPAALIAKYSDPLVFTGSIRVRTGYEILRITSFLQRNARKLKVPFFVLHGTADTVTDPDATFKLYQEAPSEDKSIRLLPGCLHDLLFEPEREEIKKDIIDWLNSRVSVIFATPDAGVSSETGVWAMQDFYSLRKEVEAASLRVKEIRDSAGLEQLGEELAKLETATASDSFWDDRTSAQQTLLALTDVKDKLNLLKEFQSQIDDAETIVNLTEEMEATDTALLEEAATIVKELNKALDKFELSQLLSGPYDKEGAVINITAGAGGTDAQDWADMLLRMYVRWGERQRYKTRVVEKSMGEEAGIKSATIELEGRYAFGYLSGEKGTHRIVRQSPFNAKGLRQTSFSGVEVMPLLPEDSLNVEIPEEDLQIGFSRAGGSGGQNVNKVETAVRITHIPTGVTVRCTGTAFSPCFREFHMFYQLYYFAGQNKRV</sequence>
<dbReference type="Pfam" id="PF03462">
    <property type="entry name" value="PCRF"/>
    <property type="match status" value="1"/>
</dbReference>
<keyword evidence="3" id="KW-1133">Transmembrane helix</keyword>
<feature type="domain" description="Prokaryotic-type class I peptide chain release factors" evidence="4">
    <location>
        <begin position="642"/>
        <end position="658"/>
    </location>
</feature>
<evidence type="ECO:0000256" key="3">
    <source>
        <dbReference type="SAM" id="Phobius"/>
    </source>
</evidence>
<evidence type="ECO:0000256" key="2">
    <source>
        <dbReference type="SAM" id="Coils"/>
    </source>
</evidence>
<dbReference type="PANTHER" id="PTHR43116:SF3">
    <property type="entry name" value="CLASS I PEPTIDE CHAIN RELEASE FACTOR"/>
    <property type="match status" value="1"/>
</dbReference>
<dbReference type="InterPro" id="IPR000352">
    <property type="entry name" value="Pep_chain_release_fac_I"/>
</dbReference>
<dbReference type="Pfam" id="PF00472">
    <property type="entry name" value="RF-1"/>
    <property type="match status" value="1"/>
</dbReference>
<comment type="similarity">
    <text evidence="1">Belongs to the prokaryotic/mitochondrial release factor family.</text>
</comment>
<dbReference type="InterPro" id="IPR045853">
    <property type="entry name" value="Pep_chain_release_fac_I_sf"/>
</dbReference>
<dbReference type="Proteomes" id="UP000245207">
    <property type="component" value="Unassembled WGS sequence"/>
</dbReference>
<dbReference type="AlphaFoldDB" id="A0A2U1LA89"/>
<proteinExistence type="inferred from homology"/>
<dbReference type="GO" id="GO:0003747">
    <property type="term" value="F:translation release factor activity"/>
    <property type="evidence" value="ECO:0007669"/>
    <property type="project" value="InterPro"/>
</dbReference>
<dbReference type="GO" id="GO:0005737">
    <property type="term" value="C:cytoplasm"/>
    <property type="evidence" value="ECO:0007669"/>
    <property type="project" value="UniProtKB-ARBA"/>
</dbReference>
<evidence type="ECO:0000259" key="4">
    <source>
        <dbReference type="PROSITE" id="PS00745"/>
    </source>
</evidence>
<feature type="coiled-coil region" evidence="2">
    <location>
        <begin position="464"/>
        <end position="512"/>
    </location>
</feature>
<keyword evidence="6" id="KW-1185">Reference proteome</keyword>
<dbReference type="SMART" id="SM00937">
    <property type="entry name" value="PCRF"/>
    <property type="match status" value="1"/>
</dbReference>
<dbReference type="PROSITE" id="PS00745">
    <property type="entry name" value="RF_PROK_I"/>
    <property type="match status" value="1"/>
</dbReference>
<dbReference type="OrthoDB" id="2019491at2759"/>
<dbReference type="SUPFAM" id="SSF53474">
    <property type="entry name" value="alpha/beta-Hydrolases"/>
    <property type="match status" value="1"/>
</dbReference>
<dbReference type="InterPro" id="IPR022742">
    <property type="entry name" value="Hydrolase_4"/>
</dbReference>
<dbReference type="STRING" id="35608.A0A2U1LA89"/>
<name>A0A2U1LA89_ARTAN</name>
<dbReference type="Gene3D" id="3.40.50.1820">
    <property type="entry name" value="alpha/beta hydrolase"/>
    <property type="match status" value="1"/>
</dbReference>
<dbReference type="Gene3D" id="1.20.58.410">
    <property type="entry name" value="Release factor"/>
    <property type="match status" value="1"/>
</dbReference>
<evidence type="ECO:0000313" key="6">
    <source>
        <dbReference type="Proteomes" id="UP000245207"/>
    </source>
</evidence>
<protein>
    <submittedName>
        <fullName evidence="5">Alpha/beta-Hydrolases superfamily protein</fullName>
    </submittedName>
</protein>
<dbReference type="Gene3D" id="3.30.70.1660">
    <property type="match status" value="1"/>
</dbReference>
<keyword evidence="3" id="KW-0472">Membrane</keyword>
<dbReference type="InterPro" id="IPR029058">
    <property type="entry name" value="AB_hydrolase_fold"/>
</dbReference>
<keyword evidence="2" id="KW-0175">Coiled coil</keyword>
<keyword evidence="5" id="KW-0378">Hydrolase</keyword>
<dbReference type="PANTHER" id="PTHR43116">
    <property type="entry name" value="PEPTIDE CHAIN RELEASE FACTOR 2"/>
    <property type="match status" value="1"/>
</dbReference>
<comment type="caution">
    <text evidence="5">The sequence shown here is derived from an EMBL/GenBank/DDBJ whole genome shotgun (WGS) entry which is preliminary data.</text>
</comment>
<dbReference type="EMBL" id="PKPP01010533">
    <property type="protein sequence ID" value="PWA45912.1"/>
    <property type="molecule type" value="Genomic_DNA"/>
</dbReference>
<accession>A0A2U1LA89</accession>
<evidence type="ECO:0000256" key="1">
    <source>
        <dbReference type="ARBA" id="ARBA00010835"/>
    </source>
</evidence>
<keyword evidence="3" id="KW-0812">Transmembrane</keyword>